<dbReference type="AlphaFoldDB" id="A0AB34HZN2"/>
<dbReference type="GO" id="GO:0098609">
    <property type="term" value="P:cell-cell adhesion"/>
    <property type="evidence" value="ECO:0007669"/>
    <property type="project" value="TreeGrafter"/>
</dbReference>
<dbReference type="InterPro" id="IPR000920">
    <property type="entry name" value="Myelin_P0-rel"/>
</dbReference>
<protein>
    <recommendedName>
        <fullName evidence="9">Immunoglobulin V-set domain-containing protein</fullName>
    </recommendedName>
</protein>
<keyword evidence="6" id="KW-1015">Disulfide bond</keyword>
<dbReference type="Proteomes" id="UP001159641">
    <property type="component" value="Unassembled WGS sequence"/>
</dbReference>
<keyword evidence="3" id="KW-0732">Signal</keyword>
<keyword evidence="11" id="KW-1185">Reference proteome</keyword>
<keyword evidence="8" id="KW-0393">Immunoglobulin domain</keyword>
<evidence type="ECO:0000256" key="5">
    <source>
        <dbReference type="ARBA" id="ARBA00023136"/>
    </source>
</evidence>
<keyword evidence="7" id="KW-0325">Glycoprotein</keyword>
<dbReference type="PANTHER" id="PTHR13869">
    <property type="entry name" value="MYELIN P0 RELATED"/>
    <property type="match status" value="1"/>
</dbReference>
<keyword evidence="4" id="KW-1133">Transmembrane helix</keyword>
<sequence>MSGHFKDWVVWDGNPERYDVSILLWKLQFDDNGTYTCQVKNPPDVDGLIGEIQLSVVHTEKKKKSSTKKKRNIARASLVVQWLRICLPMQGTRVRALVREDPTCCGATKPVRHNY</sequence>
<evidence type="ECO:0000256" key="4">
    <source>
        <dbReference type="ARBA" id="ARBA00022989"/>
    </source>
</evidence>
<evidence type="ECO:0000256" key="6">
    <source>
        <dbReference type="ARBA" id="ARBA00023157"/>
    </source>
</evidence>
<evidence type="ECO:0000256" key="7">
    <source>
        <dbReference type="ARBA" id="ARBA00023180"/>
    </source>
</evidence>
<gene>
    <name evidence="10" type="ORF">J1605_001376</name>
</gene>
<keyword evidence="2" id="KW-0812">Transmembrane</keyword>
<comment type="subcellular location">
    <subcellularLocation>
        <location evidence="1">Membrane</location>
        <topology evidence="1">Single-pass type I membrane protein</topology>
    </subcellularLocation>
</comment>
<evidence type="ECO:0000259" key="9">
    <source>
        <dbReference type="Pfam" id="PF07686"/>
    </source>
</evidence>
<evidence type="ECO:0000313" key="10">
    <source>
        <dbReference type="EMBL" id="KAJ8798251.1"/>
    </source>
</evidence>
<comment type="caution">
    <text evidence="10">The sequence shown here is derived from an EMBL/GenBank/DDBJ whole genome shotgun (WGS) entry which is preliminary data.</text>
</comment>
<dbReference type="InterPro" id="IPR036179">
    <property type="entry name" value="Ig-like_dom_sf"/>
</dbReference>
<keyword evidence="5" id="KW-0472">Membrane</keyword>
<reference evidence="10 11" key="1">
    <citation type="submission" date="2022-11" db="EMBL/GenBank/DDBJ databases">
        <title>Whole genome sequence of Eschrichtius robustus ER-17-0199.</title>
        <authorList>
            <person name="Bruniche-Olsen A."/>
            <person name="Black A.N."/>
            <person name="Fields C.J."/>
            <person name="Walden K."/>
            <person name="Dewoody J.A."/>
        </authorList>
    </citation>
    <scope>NUCLEOTIDE SEQUENCE [LARGE SCALE GENOMIC DNA]</scope>
    <source>
        <strain evidence="10">ER-17-0199</strain>
        <tissue evidence="10">Blubber</tissue>
    </source>
</reference>
<proteinExistence type="predicted"/>
<evidence type="ECO:0000256" key="3">
    <source>
        <dbReference type="ARBA" id="ARBA00022729"/>
    </source>
</evidence>
<dbReference type="EMBL" id="JAIQCJ010000074">
    <property type="protein sequence ID" value="KAJ8798251.1"/>
    <property type="molecule type" value="Genomic_DNA"/>
</dbReference>
<dbReference type="Gene3D" id="2.60.40.10">
    <property type="entry name" value="Immunoglobulins"/>
    <property type="match status" value="1"/>
</dbReference>
<name>A0AB34HZN2_ESCRO</name>
<dbReference type="SUPFAM" id="SSF48726">
    <property type="entry name" value="Immunoglobulin"/>
    <property type="match status" value="1"/>
</dbReference>
<evidence type="ECO:0000256" key="2">
    <source>
        <dbReference type="ARBA" id="ARBA00022692"/>
    </source>
</evidence>
<dbReference type="GO" id="GO:0005886">
    <property type="term" value="C:plasma membrane"/>
    <property type="evidence" value="ECO:0007669"/>
    <property type="project" value="TreeGrafter"/>
</dbReference>
<evidence type="ECO:0000256" key="8">
    <source>
        <dbReference type="ARBA" id="ARBA00023319"/>
    </source>
</evidence>
<feature type="domain" description="Immunoglobulin V-set" evidence="9">
    <location>
        <begin position="5"/>
        <end position="56"/>
    </location>
</feature>
<evidence type="ECO:0000256" key="1">
    <source>
        <dbReference type="ARBA" id="ARBA00004479"/>
    </source>
</evidence>
<dbReference type="PRINTS" id="PR00213">
    <property type="entry name" value="MYELINP0"/>
</dbReference>
<dbReference type="PANTHER" id="PTHR13869:SF21">
    <property type="entry name" value="MYELIN PROTEIN ZERO-LIKE PROTEIN 2"/>
    <property type="match status" value="1"/>
</dbReference>
<accession>A0AB34HZN2</accession>
<organism evidence="10 11">
    <name type="scientific">Eschrichtius robustus</name>
    <name type="common">California gray whale</name>
    <name type="synonym">Eschrichtius gibbosus</name>
    <dbReference type="NCBI Taxonomy" id="9764"/>
    <lineage>
        <taxon>Eukaryota</taxon>
        <taxon>Metazoa</taxon>
        <taxon>Chordata</taxon>
        <taxon>Craniata</taxon>
        <taxon>Vertebrata</taxon>
        <taxon>Euteleostomi</taxon>
        <taxon>Mammalia</taxon>
        <taxon>Eutheria</taxon>
        <taxon>Laurasiatheria</taxon>
        <taxon>Artiodactyla</taxon>
        <taxon>Whippomorpha</taxon>
        <taxon>Cetacea</taxon>
        <taxon>Mysticeti</taxon>
        <taxon>Eschrichtiidae</taxon>
        <taxon>Eschrichtius</taxon>
    </lineage>
</organism>
<evidence type="ECO:0000313" key="11">
    <source>
        <dbReference type="Proteomes" id="UP001159641"/>
    </source>
</evidence>
<dbReference type="InterPro" id="IPR013106">
    <property type="entry name" value="Ig_V-set"/>
</dbReference>
<dbReference type="Pfam" id="PF07686">
    <property type="entry name" value="V-set"/>
    <property type="match status" value="1"/>
</dbReference>
<dbReference type="InterPro" id="IPR013783">
    <property type="entry name" value="Ig-like_fold"/>
</dbReference>